<feature type="domain" description="PIN" evidence="9">
    <location>
        <begin position="4"/>
        <end position="122"/>
    </location>
</feature>
<dbReference type="GO" id="GO:0004540">
    <property type="term" value="F:RNA nuclease activity"/>
    <property type="evidence" value="ECO:0007669"/>
    <property type="project" value="InterPro"/>
</dbReference>
<keyword evidence="3 8" id="KW-0540">Nuclease</keyword>
<feature type="binding site" evidence="8">
    <location>
        <position position="7"/>
    </location>
    <ligand>
        <name>Mg(2+)</name>
        <dbReference type="ChEBI" id="CHEBI:18420"/>
    </ligand>
</feature>
<dbReference type="PANTHER" id="PTHR33653">
    <property type="entry name" value="RIBONUCLEASE VAPC2"/>
    <property type="match status" value="1"/>
</dbReference>
<evidence type="ECO:0000256" key="5">
    <source>
        <dbReference type="ARBA" id="ARBA00022801"/>
    </source>
</evidence>
<keyword evidence="6 8" id="KW-0460">Magnesium</keyword>
<evidence type="ECO:0000256" key="4">
    <source>
        <dbReference type="ARBA" id="ARBA00022723"/>
    </source>
</evidence>
<dbReference type="GO" id="GO:0016787">
    <property type="term" value="F:hydrolase activity"/>
    <property type="evidence" value="ECO:0007669"/>
    <property type="project" value="UniProtKB-KW"/>
</dbReference>
<dbReference type="InterPro" id="IPR029060">
    <property type="entry name" value="PIN-like_dom_sf"/>
</dbReference>
<dbReference type="Proteomes" id="UP000619486">
    <property type="component" value="Unassembled WGS sequence"/>
</dbReference>
<evidence type="ECO:0000256" key="2">
    <source>
        <dbReference type="ARBA" id="ARBA00022649"/>
    </source>
</evidence>
<evidence type="ECO:0000256" key="7">
    <source>
        <dbReference type="ARBA" id="ARBA00038093"/>
    </source>
</evidence>
<keyword evidence="5 8" id="KW-0378">Hydrolase</keyword>
<dbReference type="AlphaFoldDB" id="A0A918H3R9"/>
<evidence type="ECO:0000313" key="11">
    <source>
        <dbReference type="Proteomes" id="UP000619486"/>
    </source>
</evidence>
<evidence type="ECO:0000256" key="3">
    <source>
        <dbReference type="ARBA" id="ARBA00022722"/>
    </source>
</evidence>
<comment type="similarity">
    <text evidence="7 8">Belongs to the PINc/VapC protein family.</text>
</comment>
<comment type="caution">
    <text evidence="10">The sequence shown here is derived from an EMBL/GenBank/DDBJ whole genome shotgun (WGS) entry which is preliminary data.</text>
</comment>
<dbReference type="HAMAP" id="MF_00265">
    <property type="entry name" value="VapC_Nob1"/>
    <property type="match status" value="1"/>
</dbReference>
<evidence type="ECO:0000259" key="9">
    <source>
        <dbReference type="Pfam" id="PF01850"/>
    </source>
</evidence>
<dbReference type="GO" id="GO:0000287">
    <property type="term" value="F:magnesium ion binding"/>
    <property type="evidence" value="ECO:0007669"/>
    <property type="project" value="UniProtKB-UniRule"/>
</dbReference>
<gene>
    <name evidence="8" type="primary">vapC</name>
    <name evidence="10" type="ORF">GCM10014713_31170</name>
</gene>
<proteinExistence type="inferred from homology"/>
<evidence type="ECO:0000256" key="1">
    <source>
        <dbReference type="ARBA" id="ARBA00001946"/>
    </source>
</evidence>
<dbReference type="InterPro" id="IPR002716">
    <property type="entry name" value="PIN_dom"/>
</dbReference>
<keyword evidence="2 8" id="KW-1277">Toxin-antitoxin system</keyword>
<name>A0A918H3R9_9ACTN</name>
<dbReference type="EMBL" id="BMQQ01000010">
    <property type="protein sequence ID" value="GGT35272.1"/>
    <property type="molecule type" value="Genomic_DNA"/>
</dbReference>
<protein>
    <recommendedName>
        <fullName evidence="8">Ribonuclease VapC</fullName>
        <shortName evidence="8">RNase VapC</shortName>
        <ecNumber evidence="8">3.1.-.-</ecNumber>
    </recommendedName>
    <alternativeName>
        <fullName evidence="8">Toxin VapC</fullName>
    </alternativeName>
</protein>
<keyword evidence="4 8" id="KW-0479">Metal-binding</keyword>
<keyword evidence="8" id="KW-0800">Toxin</keyword>
<reference evidence="10" key="1">
    <citation type="journal article" date="2014" name="Int. J. Syst. Evol. Microbiol.">
        <title>Complete genome sequence of Corynebacterium casei LMG S-19264T (=DSM 44701T), isolated from a smear-ripened cheese.</title>
        <authorList>
            <consortium name="US DOE Joint Genome Institute (JGI-PGF)"/>
            <person name="Walter F."/>
            <person name="Albersmeier A."/>
            <person name="Kalinowski J."/>
            <person name="Ruckert C."/>
        </authorList>
    </citation>
    <scope>NUCLEOTIDE SEQUENCE</scope>
    <source>
        <strain evidence="10">JCM 3172</strain>
    </source>
</reference>
<keyword evidence="11" id="KW-1185">Reference proteome</keyword>
<sequence>MNSYLLDASALWYLFRTPTAISAWEAYIGAGAFHLCEPTRAEFLYSATGPAHRDELAESIDTLCRPASVPKNAWRWVETAQYKLTQHGQHRSTGPIDLLLCATAVHHDLTVLHVDDDFATVSRVVKELRQQNVRA</sequence>
<dbReference type="Gene3D" id="3.40.50.1010">
    <property type="entry name" value="5'-nuclease"/>
    <property type="match status" value="1"/>
</dbReference>
<dbReference type="RefSeq" id="WP_019886915.1">
    <property type="nucleotide sequence ID" value="NZ_BMQQ01000010.1"/>
</dbReference>
<evidence type="ECO:0000256" key="6">
    <source>
        <dbReference type="ARBA" id="ARBA00022842"/>
    </source>
</evidence>
<dbReference type="SUPFAM" id="SSF88723">
    <property type="entry name" value="PIN domain-like"/>
    <property type="match status" value="1"/>
</dbReference>
<dbReference type="EC" id="3.1.-.-" evidence="8"/>
<evidence type="ECO:0000313" key="10">
    <source>
        <dbReference type="EMBL" id="GGT35272.1"/>
    </source>
</evidence>
<reference evidence="10" key="2">
    <citation type="submission" date="2020-09" db="EMBL/GenBank/DDBJ databases">
        <authorList>
            <person name="Sun Q."/>
            <person name="Ohkuma M."/>
        </authorList>
    </citation>
    <scope>NUCLEOTIDE SEQUENCE</scope>
    <source>
        <strain evidence="10">JCM 3172</strain>
    </source>
</reference>
<dbReference type="InterPro" id="IPR022907">
    <property type="entry name" value="VapC_family"/>
</dbReference>
<feature type="binding site" evidence="8">
    <location>
        <position position="97"/>
    </location>
    <ligand>
        <name>Mg(2+)</name>
        <dbReference type="ChEBI" id="CHEBI:18420"/>
    </ligand>
</feature>
<organism evidence="10 11">
    <name type="scientific">Streptomyces purpureus</name>
    <dbReference type="NCBI Taxonomy" id="1951"/>
    <lineage>
        <taxon>Bacteria</taxon>
        <taxon>Bacillati</taxon>
        <taxon>Actinomycetota</taxon>
        <taxon>Actinomycetes</taxon>
        <taxon>Kitasatosporales</taxon>
        <taxon>Streptomycetaceae</taxon>
        <taxon>Streptomyces</taxon>
    </lineage>
</organism>
<dbReference type="GO" id="GO:0090729">
    <property type="term" value="F:toxin activity"/>
    <property type="evidence" value="ECO:0007669"/>
    <property type="project" value="UniProtKB-KW"/>
</dbReference>
<evidence type="ECO:0000256" key="8">
    <source>
        <dbReference type="HAMAP-Rule" id="MF_00265"/>
    </source>
</evidence>
<comment type="function">
    <text evidence="8">Toxic component of a toxin-antitoxin (TA) system. An RNase.</text>
</comment>
<dbReference type="PANTHER" id="PTHR33653:SF1">
    <property type="entry name" value="RIBONUCLEASE VAPC2"/>
    <property type="match status" value="1"/>
</dbReference>
<dbReference type="Pfam" id="PF01850">
    <property type="entry name" value="PIN"/>
    <property type="match status" value="1"/>
</dbReference>
<comment type="cofactor">
    <cofactor evidence="1 8">
        <name>Mg(2+)</name>
        <dbReference type="ChEBI" id="CHEBI:18420"/>
    </cofactor>
</comment>
<accession>A0A918H3R9</accession>
<dbReference type="InterPro" id="IPR050556">
    <property type="entry name" value="Type_II_TA_system_RNase"/>
</dbReference>